<reference evidence="2 3" key="1">
    <citation type="submission" date="2019-07" db="EMBL/GenBank/DDBJ databases">
        <title>Draft genome assembly of a fouling barnacle, Amphibalanus amphitrite (Darwin, 1854): The first reference genome for Thecostraca.</title>
        <authorList>
            <person name="Kim W."/>
        </authorList>
    </citation>
    <scope>NUCLEOTIDE SEQUENCE [LARGE SCALE GENOMIC DNA]</scope>
    <source>
        <strain evidence="2">SNU_AA5</strain>
        <tissue evidence="2">Soma without cirri and trophi</tissue>
    </source>
</reference>
<evidence type="ECO:0000313" key="3">
    <source>
        <dbReference type="Proteomes" id="UP000440578"/>
    </source>
</evidence>
<dbReference type="PANTHER" id="PTHR23357:SF1">
    <property type="entry name" value="RENALASE"/>
    <property type="match status" value="1"/>
</dbReference>
<dbReference type="GO" id="GO:0016651">
    <property type="term" value="F:oxidoreductase activity, acting on NAD(P)H"/>
    <property type="evidence" value="ECO:0007669"/>
    <property type="project" value="InterPro"/>
</dbReference>
<evidence type="ECO:0000313" key="2">
    <source>
        <dbReference type="EMBL" id="KAF0308391.1"/>
    </source>
</evidence>
<dbReference type="InterPro" id="IPR036188">
    <property type="entry name" value="FAD/NAD-bd_sf"/>
</dbReference>
<dbReference type="Gene3D" id="3.50.50.60">
    <property type="entry name" value="FAD/NAD(P)-binding domain"/>
    <property type="match status" value="1"/>
</dbReference>
<dbReference type="Pfam" id="PF13450">
    <property type="entry name" value="NAD_binding_8"/>
    <property type="match status" value="1"/>
</dbReference>
<dbReference type="AlphaFoldDB" id="A0A6A4X1X0"/>
<dbReference type="Proteomes" id="UP000440578">
    <property type="component" value="Unassembled WGS sequence"/>
</dbReference>
<dbReference type="InterPro" id="IPR040174">
    <property type="entry name" value="RNLS"/>
</dbReference>
<dbReference type="SUPFAM" id="SSF51905">
    <property type="entry name" value="FAD/NAD(P)-binding domain"/>
    <property type="match status" value="1"/>
</dbReference>
<dbReference type="Gene3D" id="3.90.660.10">
    <property type="match status" value="1"/>
</dbReference>
<dbReference type="Pfam" id="PF01593">
    <property type="entry name" value="Amino_oxidase"/>
    <property type="match status" value="1"/>
</dbReference>
<dbReference type="GO" id="GO:0005576">
    <property type="term" value="C:extracellular region"/>
    <property type="evidence" value="ECO:0007669"/>
    <property type="project" value="TreeGrafter"/>
</dbReference>
<sequence length="348" mass="37407">MTPRVLVVGGGLTSAVTSSLLREELGSRCQLTVWDKARGAGGRMSTSRGPEGCGTVDLGAQYITVTPQFQQLHNKFYSELQSAGLLAPLTATVQGLRPAPAGSQHLVTPRGTSALVKHFFSRAEVTPEFNQRVTEVSTDGAQCAVTTETGRTESFDAILLTMPPPQILELGGTLKKDIESNPALSSGLRSVRFSSRYALGLFFGAEGGPKVDWGAKYVSDHPVVRYVAVDNVKRGQASGPSSVVVHTSVQFGEEHVEKTPAEVQPILERHVTELFPDWPAPTSVKCQKWRYSQVTEPFPGRPGHVVLSEQPLVVAAGDAFNRSNMDGCLESATGAARLLVEKLRQKEA</sequence>
<dbReference type="OrthoDB" id="2161133at2759"/>
<dbReference type="InterPro" id="IPR002937">
    <property type="entry name" value="Amino_oxidase"/>
</dbReference>
<protein>
    <submittedName>
        <fullName evidence="2">Renalase</fullName>
    </submittedName>
</protein>
<name>A0A6A4X1X0_AMPAM</name>
<comment type="caution">
    <text evidence="2">The sequence shown here is derived from an EMBL/GenBank/DDBJ whole genome shotgun (WGS) entry which is preliminary data.</text>
</comment>
<organism evidence="2 3">
    <name type="scientific">Amphibalanus amphitrite</name>
    <name type="common">Striped barnacle</name>
    <name type="synonym">Balanus amphitrite</name>
    <dbReference type="NCBI Taxonomy" id="1232801"/>
    <lineage>
        <taxon>Eukaryota</taxon>
        <taxon>Metazoa</taxon>
        <taxon>Ecdysozoa</taxon>
        <taxon>Arthropoda</taxon>
        <taxon>Crustacea</taxon>
        <taxon>Multicrustacea</taxon>
        <taxon>Cirripedia</taxon>
        <taxon>Thoracica</taxon>
        <taxon>Thoracicalcarea</taxon>
        <taxon>Balanomorpha</taxon>
        <taxon>Balanoidea</taxon>
        <taxon>Balanidae</taxon>
        <taxon>Amphibalaninae</taxon>
        <taxon>Amphibalanus</taxon>
    </lineage>
</organism>
<feature type="domain" description="Amine oxidase" evidence="1">
    <location>
        <begin position="103"/>
        <end position="339"/>
    </location>
</feature>
<dbReference type="EMBL" id="VIIS01000488">
    <property type="protein sequence ID" value="KAF0308391.1"/>
    <property type="molecule type" value="Genomic_DNA"/>
</dbReference>
<dbReference type="PANTHER" id="PTHR23357">
    <property type="entry name" value="RENALASE"/>
    <property type="match status" value="1"/>
</dbReference>
<proteinExistence type="predicted"/>
<keyword evidence="3" id="KW-1185">Reference proteome</keyword>
<gene>
    <name evidence="2" type="primary">Rnls</name>
    <name evidence="2" type="ORF">FJT64_020372</name>
</gene>
<evidence type="ECO:0000259" key="1">
    <source>
        <dbReference type="Pfam" id="PF01593"/>
    </source>
</evidence>
<accession>A0A6A4X1X0</accession>